<dbReference type="FunFam" id="3.40.50.300:FF:001499">
    <property type="entry name" value="Origin recognition complex subunit 4, putative"/>
    <property type="match status" value="1"/>
</dbReference>
<dbReference type="PANTHER" id="PTHR12087:SF0">
    <property type="entry name" value="ORIGIN RECOGNITION COMPLEX SUBUNIT 4"/>
    <property type="match status" value="1"/>
</dbReference>
<dbReference type="Proteomes" id="UP000268321">
    <property type="component" value="Unassembled WGS sequence"/>
</dbReference>
<organism evidence="8 9">
    <name type="scientific">Metschnikowia bicuspidata</name>
    <dbReference type="NCBI Taxonomy" id="27322"/>
    <lineage>
        <taxon>Eukaryota</taxon>
        <taxon>Fungi</taxon>
        <taxon>Dikarya</taxon>
        <taxon>Ascomycota</taxon>
        <taxon>Saccharomycotina</taxon>
        <taxon>Pichiomycetes</taxon>
        <taxon>Metschnikowiaceae</taxon>
        <taxon>Metschnikowia</taxon>
    </lineage>
</organism>
<dbReference type="InterPro" id="IPR003593">
    <property type="entry name" value="AAA+_ATPase"/>
</dbReference>
<keyword evidence="6" id="KW-0539">Nucleus</keyword>
<dbReference type="SUPFAM" id="SSF52540">
    <property type="entry name" value="P-loop containing nucleoside triphosphate hydrolases"/>
    <property type="match status" value="1"/>
</dbReference>
<dbReference type="GO" id="GO:0003688">
    <property type="term" value="F:DNA replication origin binding"/>
    <property type="evidence" value="ECO:0007669"/>
    <property type="project" value="TreeGrafter"/>
</dbReference>
<name>A0A4V1J2L0_9ASCO</name>
<evidence type="ECO:0000256" key="3">
    <source>
        <dbReference type="ARBA" id="ARBA00019083"/>
    </source>
</evidence>
<dbReference type="PANTHER" id="PTHR12087">
    <property type="entry name" value="ORIGIN RECOGNITION COMPLEX SUBUNIT 4"/>
    <property type="match status" value="1"/>
</dbReference>
<dbReference type="InterPro" id="IPR032705">
    <property type="entry name" value="ORC4_C"/>
</dbReference>
<evidence type="ECO:0000256" key="4">
    <source>
        <dbReference type="ARBA" id="ARBA00022705"/>
    </source>
</evidence>
<comment type="subcellular location">
    <subcellularLocation>
        <location evidence="1">Nucleus</location>
    </subcellularLocation>
</comment>
<sequence>MPVPESDQLQFCEDDINLMKKTVLAQLASPQIPDIDKSILAKPYKELLSVLSRTIEDGESHMALLIGPHGLGKTVVVEKAMENLASSESDVFIAIRLSGSLQATEQHVVREIARQLDAALHTEKSADSSTFEKRAISDTFANILLTLETSVESRKDKKSTKELPTRIIFVIDEIEKYTDTPRQMLLYNLFELTQNPKVPICVLGVTTKVNIRDMFEKRVRSRFSQRIITTHLAGSLEEFWRNASQTLRIKAIKFVQFGDQQYPKKWNEYIDTLDKMKPVLQTLYQCYFTTKSIWEFKQSCMLPIRQISSAAPFPDPDLFPVYSRSLVDGVEAKLAACSNHELMMVVAAARWVHRSENSNVNFNLAYNEYERMMKDHNIETTTVMANANNANSSHIDSLALAGIKVTKTIHSAAIMRDSWGRIYRTGLLPDAISSSSEINAHNIQNMYKEIVIEDSRMLQLDILLEEVRSLVAGDPMMERLTKI</sequence>
<keyword evidence="5" id="KW-0238">DNA-binding</keyword>
<evidence type="ECO:0000256" key="2">
    <source>
        <dbReference type="ARBA" id="ARBA00005334"/>
    </source>
</evidence>
<comment type="similarity">
    <text evidence="2">Belongs to the ORC4 family.</text>
</comment>
<proteinExistence type="inferred from homology"/>
<gene>
    <name evidence="8" type="ORF">METBISCDRAFT_19888</name>
</gene>
<evidence type="ECO:0000256" key="1">
    <source>
        <dbReference type="ARBA" id="ARBA00004123"/>
    </source>
</evidence>
<dbReference type="Pfam" id="PF13191">
    <property type="entry name" value="AAA_16"/>
    <property type="match status" value="1"/>
</dbReference>
<dbReference type="Gene3D" id="3.40.50.300">
    <property type="entry name" value="P-loop containing nucleotide triphosphate hydrolases"/>
    <property type="match status" value="1"/>
</dbReference>
<dbReference type="InterPro" id="IPR016527">
    <property type="entry name" value="ORC4"/>
</dbReference>
<dbReference type="GO" id="GO:0006270">
    <property type="term" value="P:DNA replication initiation"/>
    <property type="evidence" value="ECO:0007669"/>
    <property type="project" value="TreeGrafter"/>
</dbReference>
<dbReference type="InterPro" id="IPR027417">
    <property type="entry name" value="P-loop_NTPase"/>
</dbReference>
<dbReference type="GO" id="GO:0005664">
    <property type="term" value="C:nuclear origin of replication recognition complex"/>
    <property type="evidence" value="ECO:0007669"/>
    <property type="project" value="TreeGrafter"/>
</dbReference>
<dbReference type="AlphaFoldDB" id="A0A4V1J2L0"/>
<dbReference type="OrthoDB" id="343623at2759"/>
<protein>
    <recommendedName>
        <fullName evidence="3">Origin recognition complex subunit 4</fullName>
    </recommendedName>
</protein>
<dbReference type="InterPro" id="IPR041664">
    <property type="entry name" value="AAA_16"/>
</dbReference>
<feature type="domain" description="AAA+ ATPase" evidence="7">
    <location>
        <begin position="59"/>
        <end position="233"/>
    </location>
</feature>
<evidence type="ECO:0000256" key="6">
    <source>
        <dbReference type="ARBA" id="ARBA00023242"/>
    </source>
</evidence>
<dbReference type="EMBL" id="ML004535">
    <property type="protein sequence ID" value="RKP28929.1"/>
    <property type="molecule type" value="Genomic_DNA"/>
</dbReference>
<keyword evidence="9" id="KW-1185">Reference proteome</keyword>
<evidence type="ECO:0000313" key="8">
    <source>
        <dbReference type="EMBL" id="RKP28929.1"/>
    </source>
</evidence>
<evidence type="ECO:0000259" key="7">
    <source>
        <dbReference type="SMART" id="SM00382"/>
    </source>
</evidence>
<accession>A0A4V1J2L0</accession>
<dbReference type="Pfam" id="PF14629">
    <property type="entry name" value="ORC4_C"/>
    <property type="match status" value="1"/>
</dbReference>
<reference evidence="9" key="1">
    <citation type="journal article" date="2018" name="Nat. Microbiol.">
        <title>Leveraging single-cell genomics to expand the fungal tree of life.</title>
        <authorList>
            <person name="Ahrendt S.R."/>
            <person name="Quandt C.A."/>
            <person name="Ciobanu D."/>
            <person name="Clum A."/>
            <person name="Salamov A."/>
            <person name="Andreopoulos B."/>
            <person name="Cheng J.F."/>
            <person name="Woyke T."/>
            <person name="Pelin A."/>
            <person name="Henrissat B."/>
            <person name="Reynolds N.K."/>
            <person name="Benny G.L."/>
            <person name="Smith M.E."/>
            <person name="James T.Y."/>
            <person name="Grigoriev I.V."/>
        </authorList>
    </citation>
    <scope>NUCLEOTIDE SEQUENCE [LARGE SCALE GENOMIC DNA]</scope>
    <source>
        <strain evidence="9">Baker2002</strain>
    </source>
</reference>
<keyword evidence="4" id="KW-0235">DNA replication</keyword>
<evidence type="ECO:0000313" key="9">
    <source>
        <dbReference type="Proteomes" id="UP000268321"/>
    </source>
</evidence>
<evidence type="ECO:0000256" key="5">
    <source>
        <dbReference type="ARBA" id="ARBA00023125"/>
    </source>
</evidence>
<dbReference type="SMART" id="SM00382">
    <property type="entry name" value="AAA"/>
    <property type="match status" value="1"/>
</dbReference>